<gene>
    <name evidence="1" type="ORF">PoB_007002600</name>
</gene>
<dbReference type="EMBL" id="BLXT01007882">
    <property type="protein sequence ID" value="GFO43521.1"/>
    <property type="molecule type" value="Genomic_DNA"/>
</dbReference>
<reference evidence="1 2" key="1">
    <citation type="journal article" date="2021" name="Elife">
        <title>Chloroplast acquisition without the gene transfer in kleptoplastic sea slugs, Plakobranchus ocellatus.</title>
        <authorList>
            <person name="Maeda T."/>
            <person name="Takahashi S."/>
            <person name="Yoshida T."/>
            <person name="Shimamura S."/>
            <person name="Takaki Y."/>
            <person name="Nagai Y."/>
            <person name="Toyoda A."/>
            <person name="Suzuki Y."/>
            <person name="Arimoto A."/>
            <person name="Ishii H."/>
            <person name="Satoh N."/>
            <person name="Nishiyama T."/>
            <person name="Hasebe M."/>
            <person name="Maruyama T."/>
            <person name="Minagawa J."/>
            <person name="Obokata J."/>
            <person name="Shigenobu S."/>
        </authorList>
    </citation>
    <scope>NUCLEOTIDE SEQUENCE [LARGE SCALE GENOMIC DNA]</scope>
</reference>
<sequence length="101" mass="11749">MSRLLSSSGRPPKQVSNLTQRWFLQISERIRQPLRQSRSNPDRRLFNKIRIRFAGNIVFDSYNTYIIFEDDQWYSISPELCSDPSVVSSSLRAMPSPRGKA</sequence>
<name>A0AAV4DH68_9GAST</name>
<evidence type="ECO:0000313" key="1">
    <source>
        <dbReference type="EMBL" id="GFO43521.1"/>
    </source>
</evidence>
<proteinExistence type="predicted"/>
<organism evidence="1 2">
    <name type="scientific">Plakobranchus ocellatus</name>
    <dbReference type="NCBI Taxonomy" id="259542"/>
    <lineage>
        <taxon>Eukaryota</taxon>
        <taxon>Metazoa</taxon>
        <taxon>Spiralia</taxon>
        <taxon>Lophotrochozoa</taxon>
        <taxon>Mollusca</taxon>
        <taxon>Gastropoda</taxon>
        <taxon>Heterobranchia</taxon>
        <taxon>Euthyneura</taxon>
        <taxon>Panpulmonata</taxon>
        <taxon>Sacoglossa</taxon>
        <taxon>Placobranchoidea</taxon>
        <taxon>Plakobranchidae</taxon>
        <taxon>Plakobranchus</taxon>
    </lineage>
</organism>
<dbReference type="Proteomes" id="UP000735302">
    <property type="component" value="Unassembled WGS sequence"/>
</dbReference>
<keyword evidence="2" id="KW-1185">Reference proteome</keyword>
<dbReference type="AlphaFoldDB" id="A0AAV4DH68"/>
<accession>A0AAV4DH68</accession>
<protein>
    <submittedName>
        <fullName evidence="1">Uncharacterized protein</fullName>
    </submittedName>
</protein>
<evidence type="ECO:0000313" key="2">
    <source>
        <dbReference type="Proteomes" id="UP000735302"/>
    </source>
</evidence>
<comment type="caution">
    <text evidence="1">The sequence shown here is derived from an EMBL/GenBank/DDBJ whole genome shotgun (WGS) entry which is preliminary data.</text>
</comment>